<organism evidence="5 6">
    <name type="scientific">Panacibacter microcysteis</name>
    <dbReference type="NCBI Taxonomy" id="2793269"/>
    <lineage>
        <taxon>Bacteria</taxon>
        <taxon>Pseudomonadati</taxon>
        <taxon>Bacteroidota</taxon>
        <taxon>Chitinophagia</taxon>
        <taxon>Chitinophagales</taxon>
        <taxon>Chitinophagaceae</taxon>
        <taxon>Panacibacter</taxon>
    </lineage>
</organism>
<feature type="chain" id="PRO_5037105907" evidence="4">
    <location>
        <begin position="20"/>
        <end position="365"/>
    </location>
</feature>
<keyword evidence="1" id="KW-0328">Glycosyltransferase</keyword>
<protein>
    <submittedName>
        <fullName evidence="5">Uncharacterized protein</fullName>
    </submittedName>
</protein>
<proteinExistence type="inferred from homology"/>
<dbReference type="InterPro" id="IPR007184">
    <property type="entry name" value="Mannoside_phosphorylase"/>
</dbReference>
<keyword evidence="4" id="KW-0732">Signal</keyword>
<evidence type="ECO:0000256" key="4">
    <source>
        <dbReference type="SAM" id="SignalP"/>
    </source>
</evidence>
<dbReference type="InterPro" id="IPR023296">
    <property type="entry name" value="Glyco_hydro_beta-prop_sf"/>
</dbReference>
<dbReference type="RefSeq" id="WP_196990333.1">
    <property type="nucleotide sequence ID" value="NZ_JADWYR010000001.1"/>
</dbReference>
<dbReference type="SUPFAM" id="SSF75005">
    <property type="entry name" value="Arabinanase/levansucrase/invertase"/>
    <property type="match status" value="1"/>
</dbReference>
<evidence type="ECO:0000256" key="1">
    <source>
        <dbReference type="ARBA" id="ARBA00022676"/>
    </source>
</evidence>
<reference evidence="5" key="1">
    <citation type="submission" date="2020-11" db="EMBL/GenBank/DDBJ databases">
        <title>Bacterial whole genome sequence for Panacibacter sp. DH6.</title>
        <authorList>
            <person name="Le V."/>
            <person name="Ko S."/>
            <person name="Ahn C.-Y."/>
            <person name="Oh H.-M."/>
        </authorList>
    </citation>
    <scope>NUCLEOTIDE SEQUENCE</scope>
    <source>
        <strain evidence="5">DH6</strain>
    </source>
</reference>
<comment type="caution">
    <text evidence="5">The sequence shown here is derived from an EMBL/GenBank/DDBJ whole genome shotgun (WGS) entry which is preliminary data.</text>
</comment>
<sequence>MQRIKIAAGFIALSLNAAAQNAPVLKVNSFYKPAENPIVRADSSYTFKDPIKNETVKWQKADVFNPAAIVKDNKVFLLYRCEDNPAAHLGGRTSRLGLAESEDGIHFKKFPEPVLYPDKDAYQEYDFPGGCEDPRLVQTEEGMYVVAYTAWNYEVPRLSIAFSKDLFHWEKKGPAFLKAHNGKYANEASKSGSIITRWLNGKPVAAKIDGKYWMYWGEHIINLAWSENLYDWNPLLDEKGDLLAVVRTRPKMFDSDLTECGPPAIITDKGIELLYNGKNATNQNAATDLPQGMYSVGRVIFDVKDPKKVVERLDQPFLRPTLPHEVTGQYQAGTTFAEALVYFKNKWFLYYGTADSFVGVAVTKD</sequence>
<evidence type="ECO:0000313" key="6">
    <source>
        <dbReference type="Proteomes" id="UP000628448"/>
    </source>
</evidence>
<evidence type="ECO:0000256" key="2">
    <source>
        <dbReference type="ARBA" id="ARBA00022679"/>
    </source>
</evidence>
<evidence type="ECO:0000313" key="5">
    <source>
        <dbReference type="EMBL" id="MBG9376322.1"/>
    </source>
</evidence>
<accession>A0A931E535</accession>
<dbReference type="AlphaFoldDB" id="A0A931E535"/>
<name>A0A931E535_9BACT</name>
<dbReference type="PIRSF" id="PIRSF016202">
    <property type="entry name" value="PH1107"/>
    <property type="match status" value="1"/>
</dbReference>
<keyword evidence="6" id="KW-1185">Reference proteome</keyword>
<dbReference type="PANTHER" id="PTHR34106">
    <property type="entry name" value="GLYCOSIDASE"/>
    <property type="match status" value="1"/>
</dbReference>
<dbReference type="Gene3D" id="2.115.10.20">
    <property type="entry name" value="Glycosyl hydrolase domain, family 43"/>
    <property type="match status" value="1"/>
</dbReference>
<dbReference type="PANTHER" id="PTHR34106:SF5">
    <property type="entry name" value="GLYCOSIDASE"/>
    <property type="match status" value="1"/>
</dbReference>
<evidence type="ECO:0000256" key="3">
    <source>
        <dbReference type="ARBA" id="ARBA00024356"/>
    </source>
</evidence>
<dbReference type="EMBL" id="JADWYR010000001">
    <property type="protein sequence ID" value="MBG9376322.1"/>
    <property type="molecule type" value="Genomic_DNA"/>
</dbReference>
<keyword evidence="2" id="KW-0808">Transferase</keyword>
<dbReference type="GO" id="GO:0016757">
    <property type="term" value="F:glycosyltransferase activity"/>
    <property type="evidence" value="ECO:0007669"/>
    <property type="project" value="UniProtKB-KW"/>
</dbReference>
<dbReference type="Pfam" id="PF04041">
    <property type="entry name" value="Glyco_hydro_130"/>
    <property type="match status" value="1"/>
</dbReference>
<comment type="similarity">
    <text evidence="3">Belongs to the glycosyl hydrolase 130 family.</text>
</comment>
<gene>
    <name evidence="5" type="ORF">I5907_08755</name>
</gene>
<dbReference type="CDD" id="cd18610">
    <property type="entry name" value="GH130_BT3780-like"/>
    <property type="match status" value="1"/>
</dbReference>
<dbReference type="Proteomes" id="UP000628448">
    <property type="component" value="Unassembled WGS sequence"/>
</dbReference>
<feature type="signal peptide" evidence="4">
    <location>
        <begin position="1"/>
        <end position="19"/>
    </location>
</feature>